<dbReference type="SUPFAM" id="SSF51735">
    <property type="entry name" value="NAD(P)-binding Rossmann-fold domains"/>
    <property type="match status" value="1"/>
</dbReference>
<organism evidence="3 4">
    <name type="scientific">Caballeronia temeraria</name>
    <dbReference type="NCBI Taxonomy" id="1777137"/>
    <lineage>
        <taxon>Bacteria</taxon>
        <taxon>Pseudomonadati</taxon>
        <taxon>Pseudomonadota</taxon>
        <taxon>Betaproteobacteria</taxon>
        <taxon>Burkholderiales</taxon>
        <taxon>Burkholderiaceae</taxon>
        <taxon>Caballeronia</taxon>
    </lineage>
</organism>
<dbReference type="AlphaFoldDB" id="A0A158DIS0"/>
<dbReference type="OrthoDB" id="9178657at2"/>
<dbReference type="Proteomes" id="UP000054624">
    <property type="component" value="Unassembled WGS sequence"/>
</dbReference>
<dbReference type="InterPro" id="IPR020904">
    <property type="entry name" value="Sc_DH/Rdtase_CS"/>
</dbReference>
<dbReference type="GO" id="GO:0016491">
    <property type="term" value="F:oxidoreductase activity"/>
    <property type="evidence" value="ECO:0007669"/>
    <property type="project" value="UniProtKB-KW"/>
</dbReference>
<dbReference type="STRING" id="1777137.AWB76_07024"/>
<dbReference type="FunFam" id="3.40.50.720:FF:000084">
    <property type="entry name" value="Short-chain dehydrogenase reductase"/>
    <property type="match status" value="1"/>
</dbReference>
<name>A0A158DIS0_9BURK</name>
<reference evidence="4" key="1">
    <citation type="submission" date="2016-01" db="EMBL/GenBank/DDBJ databases">
        <authorList>
            <person name="Peeters Charlotte."/>
        </authorList>
    </citation>
    <scope>NUCLEOTIDE SEQUENCE [LARGE SCALE GENOMIC DNA]</scope>
</reference>
<dbReference type="InterPro" id="IPR036291">
    <property type="entry name" value="NAD(P)-bd_dom_sf"/>
</dbReference>
<evidence type="ECO:0000313" key="3">
    <source>
        <dbReference type="EMBL" id="SAK94519.1"/>
    </source>
</evidence>
<dbReference type="RefSeq" id="WP_061164580.1">
    <property type="nucleotide sequence ID" value="NZ_FCOI02000043.1"/>
</dbReference>
<dbReference type="InterPro" id="IPR002347">
    <property type="entry name" value="SDR_fam"/>
</dbReference>
<sequence length="249" mass="26196">MGRLEGKVAFVTGAGGGIGRSICERFVAEGAYVVAADVDLEIAQTSISHVNEGKTLALACDITDDEAVERAIGETVSKFGKLDILCNVAGGSSLRDGKVTEVPIDEFWRTIKLDLYGTFLCCRHGIRQMLRSGSGSVINLTSMAAVMALPGRDAYTAAKGGVASLTRSMAAEFGSHCIRVNAIAPSVTLTPRVVARMEVNDAAQKMASMHLLGFLEPVHVAHMAVYLASDESARTTGQVFSIDSGATIV</sequence>
<keyword evidence="4" id="KW-1185">Reference proteome</keyword>
<dbReference type="Pfam" id="PF13561">
    <property type="entry name" value="adh_short_C2"/>
    <property type="match status" value="1"/>
</dbReference>
<comment type="similarity">
    <text evidence="1">Belongs to the short-chain dehydrogenases/reductases (SDR) family.</text>
</comment>
<evidence type="ECO:0000256" key="2">
    <source>
        <dbReference type="ARBA" id="ARBA00023002"/>
    </source>
</evidence>
<dbReference type="PRINTS" id="PR00081">
    <property type="entry name" value="GDHRDH"/>
</dbReference>
<keyword evidence="2" id="KW-0560">Oxidoreductase</keyword>
<dbReference type="PANTHER" id="PTHR24321">
    <property type="entry name" value="DEHYDROGENASES, SHORT CHAIN"/>
    <property type="match status" value="1"/>
</dbReference>
<gene>
    <name evidence="3" type="ORF">AWB76_07024</name>
</gene>
<dbReference type="CDD" id="cd05233">
    <property type="entry name" value="SDR_c"/>
    <property type="match status" value="1"/>
</dbReference>
<accession>A0A158DIS0</accession>
<dbReference type="PROSITE" id="PS00061">
    <property type="entry name" value="ADH_SHORT"/>
    <property type="match status" value="1"/>
</dbReference>
<dbReference type="Gene3D" id="3.40.50.720">
    <property type="entry name" value="NAD(P)-binding Rossmann-like Domain"/>
    <property type="match status" value="1"/>
</dbReference>
<dbReference type="PANTHER" id="PTHR24321:SF8">
    <property type="entry name" value="ESTRADIOL 17-BETA-DEHYDROGENASE 8-RELATED"/>
    <property type="match status" value="1"/>
</dbReference>
<dbReference type="EMBL" id="FCOI02000043">
    <property type="protein sequence ID" value="SAK94519.1"/>
    <property type="molecule type" value="Genomic_DNA"/>
</dbReference>
<proteinExistence type="inferred from homology"/>
<dbReference type="PRINTS" id="PR00080">
    <property type="entry name" value="SDRFAMILY"/>
</dbReference>
<evidence type="ECO:0000313" key="4">
    <source>
        <dbReference type="Proteomes" id="UP000054624"/>
    </source>
</evidence>
<evidence type="ECO:0000256" key="1">
    <source>
        <dbReference type="ARBA" id="ARBA00006484"/>
    </source>
</evidence>
<protein>
    <submittedName>
        <fullName evidence="3">Short-chain dehydrogenase/reductase SDR</fullName>
    </submittedName>
</protein>